<dbReference type="EMBL" id="HG713263">
    <property type="protein sequence ID" value="CDJ53121.1"/>
    <property type="molecule type" value="Genomic_DNA"/>
</dbReference>
<evidence type="ECO:0000256" key="1">
    <source>
        <dbReference type="SAM" id="MobiDB-lite"/>
    </source>
</evidence>
<sequence>MQAGEDEGSEDCAEGVSPHSQLQTPFLLNQIRNTIDENRRWISTSLYSLLAVLLVFVKKTIPDYRPFFSARRAREAITLRLDTVDLLVGKSGPERPPDAAAAAAAAAAAVPNKQELPAADKAAAPASEGKDGAPPDCIPALRQMLIGRRVYFVPIEADVGFVRADIKFRSGILLKKDLAAYLVAKGLAETSEDSFSPLRPTAASSFFHQVKVQFNYRRVGRQQCSDSLQLHLGYSL</sequence>
<organism evidence="2 3">
    <name type="scientific">Eimeria brunetti</name>
    <dbReference type="NCBI Taxonomy" id="51314"/>
    <lineage>
        <taxon>Eukaryota</taxon>
        <taxon>Sar</taxon>
        <taxon>Alveolata</taxon>
        <taxon>Apicomplexa</taxon>
        <taxon>Conoidasida</taxon>
        <taxon>Coccidia</taxon>
        <taxon>Eucoccidiorida</taxon>
        <taxon>Eimeriorina</taxon>
        <taxon>Eimeriidae</taxon>
        <taxon>Eimeria</taxon>
    </lineage>
</organism>
<dbReference type="AlphaFoldDB" id="U6LSK7"/>
<accession>U6LSK7</accession>
<protein>
    <submittedName>
        <fullName evidence="2">Uncharacterized protein</fullName>
    </submittedName>
</protein>
<evidence type="ECO:0000313" key="2">
    <source>
        <dbReference type="EMBL" id="CDJ53121.1"/>
    </source>
</evidence>
<feature type="compositionally biased region" description="Low complexity" evidence="1">
    <location>
        <begin position="117"/>
        <end position="126"/>
    </location>
</feature>
<proteinExistence type="predicted"/>
<feature type="region of interest" description="Disordered" evidence="1">
    <location>
        <begin position="116"/>
        <end position="135"/>
    </location>
</feature>
<keyword evidence="3" id="KW-1185">Reference proteome</keyword>
<dbReference type="VEuPathDB" id="ToxoDB:EBH_0016350"/>
<dbReference type="Proteomes" id="UP000030750">
    <property type="component" value="Unassembled WGS sequence"/>
</dbReference>
<reference evidence="2" key="2">
    <citation type="submission" date="2013-10" db="EMBL/GenBank/DDBJ databases">
        <authorList>
            <person name="Aslett M."/>
        </authorList>
    </citation>
    <scope>NUCLEOTIDE SEQUENCE [LARGE SCALE GENOMIC DNA]</scope>
    <source>
        <strain evidence="2">Houghton</strain>
    </source>
</reference>
<name>U6LSK7_9EIME</name>
<evidence type="ECO:0000313" key="3">
    <source>
        <dbReference type="Proteomes" id="UP000030750"/>
    </source>
</evidence>
<gene>
    <name evidence="2" type="ORF">EBH_0016350</name>
</gene>
<reference evidence="2" key="1">
    <citation type="submission" date="2013-10" db="EMBL/GenBank/DDBJ databases">
        <title>Genomic analysis of the causative agents of coccidiosis in chickens.</title>
        <authorList>
            <person name="Reid A.J."/>
            <person name="Blake D."/>
            <person name="Billington K."/>
            <person name="Browne H."/>
            <person name="Dunn M."/>
            <person name="Hung S."/>
            <person name="Kawahara F."/>
            <person name="Miranda-Saavedra D."/>
            <person name="Mourier T."/>
            <person name="Nagra H."/>
            <person name="Otto T.D."/>
            <person name="Rawlings N."/>
            <person name="Sanchez A."/>
            <person name="Sanders M."/>
            <person name="Subramaniam C."/>
            <person name="Tay Y."/>
            <person name="Dear P."/>
            <person name="Doerig C."/>
            <person name="Gruber A."/>
            <person name="Parkinson J."/>
            <person name="Shirley M."/>
            <person name="Wan K.L."/>
            <person name="Berriman M."/>
            <person name="Tomley F."/>
            <person name="Pain A."/>
        </authorList>
    </citation>
    <scope>NUCLEOTIDE SEQUENCE [LARGE SCALE GENOMIC DNA]</scope>
    <source>
        <strain evidence="2">Houghton</strain>
    </source>
</reference>